<reference evidence="2" key="1">
    <citation type="submission" date="2022-06" db="EMBL/GenBank/DDBJ databases">
        <title>Uncovering the hologenomic basis of an extraordinary plant invasion.</title>
        <authorList>
            <person name="Bieker V.C."/>
            <person name="Martin M.D."/>
            <person name="Gilbert T."/>
            <person name="Hodgins K."/>
            <person name="Battlay P."/>
            <person name="Petersen B."/>
            <person name="Wilson J."/>
        </authorList>
    </citation>
    <scope>NUCLEOTIDE SEQUENCE</scope>
    <source>
        <strain evidence="2">AA19_3_7</strain>
        <tissue evidence="2">Leaf</tissue>
    </source>
</reference>
<comment type="caution">
    <text evidence="2">The sequence shown here is derived from an EMBL/GenBank/DDBJ whole genome shotgun (WGS) entry which is preliminary data.</text>
</comment>
<feature type="region of interest" description="Disordered" evidence="1">
    <location>
        <begin position="1"/>
        <end position="34"/>
    </location>
</feature>
<feature type="non-terminal residue" evidence="2">
    <location>
        <position position="1"/>
    </location>
</feature>
<dbReference type="AlphaFoldDB" id="A0AAD5C8J9"/>
<gene>
    <name evidence="2" type="ORF">M8C21_001545</name>
</gene>
<feature type="compositionally biased region" description="Polar residues" evidence="1">
    <location>
        <begin position="22"/>
        <end position="34"/>
    </location>
</feature>
<evidence type="ECO:0000313" key="2">
    <source>
        <dbReference type="EMBL" id="KAI7737222.1"/>
    </source>
</evidence>
<sequence>WHRLSTRESRSDVNVDHENAHQQRSNQSSSSGWDTLRSISKASCYMSTPSFERIWWDKGSDIRRPVSVWRPIPRPGFKVLGDCITEGLEPPGLGIIFKADNPDISANPVQFTKVAHILIKGLDEAFFWYPIAP</sequence>
<feature type="compositionally biased region" description="Basic and acidic residues" evidence="1">
    <location>
        <begin position="1"/>
        <end position="21"/>
    </location>
</feature>
<dbReference type="Proteomes" id="UP001206925">
    <property type="component" value="Unassembled WGS sequence"/>
</dbReference>
<organism evidence="2 3">
    <name type="scientific">Ambrosia artemisiifolia</name>
    <name type="common">Common ragweed</name>
    <dbReference type="NCBI Taxonomy" id="4212"/>
    <lineage>
        <taxon>Eukaryota</taxon>
        <taxon>Viridiplantae</taxon>
        <taxon>Streptophyta</taxon>
        <taxon>Embryophyta</taxon>
        <taxon>Tracheophyta</taxon>
        <taxon>Spermatophyta</taxon>
        <taxon>Magnoliopsida</taxon>
        <taxon>eudicotyledons</taxon>
        <taxon>Gunneridae</taxon>
        <taxon>Pentapetalae</taxon>
        <taxon>asterids</taxon>
        <taxon>campanulids</taxon>
        <taxon>Asterales</taxon>
        <taxon>Asteraceae</taxon>
        <taxon>Asteroideae</taxon>
        <taxon>Heliantheae alliance</taxon>
        <taxon>Heliantheae</taxon>
        <taxon>Ambrosia</taxon>
    </lineage>
</organism>
<feature type="non-terminal residue" evidence="2">
    <location>
        <position position="133"/>
    </location>
</feature>
<evidence type="ECO:0000256" key="1">
    <source>
        <dbReference type="SAM" id="MobiDB-lite"/>
    </source>
</evidence>
<name>A0AAD5C8J9_AMBAR</name>
<keyword evidence="3" id="KW-1185">Reference proteome</keyword>
<proteinExistence type="predicted"/>
<protein>
    <submittedName>
        <fullName evidence="2">Uncharacterized protein</fullName>
    </submittedName>
</protein>
<dbReference type="EMBL" id="JAMZMK010009080">
    <property type="protein sequence ID" value="KAI7737222.1"/>
    <property type="molecule type" value="Genomic_DNA"/>
</dbReference>
<evidence type="ECO:0000313" key="3">
    <source>
        <dbReference type="Proteomes" id="UP001206925"/>
    </source>
</evidence>
<accession>A0AAD5C8J9</accession>